<dbReference type="EMBL" id="JAFBFI010000001">
    <property type="protein sequence ID" value="MBM7690740.1"/>
    <property type="molecule type" value="Genomic_DNA"/>
</dbReference>
<evidence type="ECO:0000313" key="2">
    <source>
        <dbReference type="Proteomes" id="UP000823486"/>
    </source>
</evidence>
<comment type="caution">
    <text evidence="1">The sequence shown here is derived from an EMBL/GenBank/DDBJ whole genome shotgun (WGS) entry which is preliminary data.</text>
</comment>
<proteinExistence type="predicted"/>
<name>A0ABS2QC63_9BACI</name>
<dbReference type="PROSITE" id="PS51257">
    <property type="entry name" value="PROKAR_LIPOPROTEIN"/>
    <property type="match status" value="1"/>
</dbReference>
<accession>A0ABS2QC63</accession>
<dbReference type="Proteomes" id="UP000823486">
    <property type="component" value="Unassembled WGS sequence"/>
</dbReference>
<evidence type="ECO:0000313" key="1">
    <source>
        <dbReference type="EMBL" id="MBM7690740.1"/>
    </source>
</evidence>
<protein>
    <submittedName>
        <fullName evidence="1">Uncharacterized protein</fullName>
    </submittedName>
</protein>
<organism evidence="1 2">
    <name type="scientific">Peribacillus deserti</name>
    <dbReference type="NCBI Taxonomy" id="673318"/>
    <lineage>
        <taxon>Bacteria</taxon>
        <taxon>Bacillati</taxon>
        <taxon>Bacillota</taxon>
        <taxon>Bacilli</taxon>
        <taxon>Bacillales</taxon>
        <taxon>Bacillaceae</taxon>
        <taxon>Peribacillus</taxon>
    </lineage>
</organism>
<keyword evidence="2" id="KW-1185">Reference proteome</keyword>
<dbReference type="RefSeq" id="WP_204537427.1">
    <property type="nucleotide sequence ID" value="NZ_JAFBFI010000001.1"/>
</dbReference>
<gene>
    <name evidence="1" type="ORF">JOC77_000143</name>
</gene>
<reference evidence="1 2" key="1">
    <citation type="submission" date="2021-01" db="EMBL/GenBank/DDBJ databases">
        <title>Genomic Encyclopedia of Type Strains, Phase IV (KMG-IV): sequencing the most valuable type-strain genomes for metagenomic binning, comparative biology and taxonomic classification.</title>
        <authorList>
            <person name="Goeker M."/>
        </authorList>
    </citation>
    <scope>NUCLEOTIDE SEQUENCE [LARGE SCALE GENOMIC DNA]</scope>
    <source>
        <strain evidence="1 2">DSM 105482</strain>
    </source>
</reference>
<sequence>MKKIKWLMLPILIIVLSCNLLSNANSINVAGDEELPTADSVRIDVL</sequence>